<protein>
    <recommendedName>
        <fullName evidence="10">Palmitoyltransferase</fullName>
        <ecNumber evidence="10">2.3.1.225</ecNumber>
    </recommendedName>
</protein>
<comment type="similarity">
    <text evidence="10">Belongs to the DHHC palmitoyltransferase family.</text>
</comment>
<keyword evidence="2 10" id="KW-0808">Transferase</keyword>
<dbReference type="AlphaFoldDB" id="Q23GA8"/>
<evidence type="ECO:0000256" key="11">
    <source>
        <dbReference type="SAM" id="MobiDB-lite"/>
    </source>
</evidence>
<dbReference type="HOGENOM" id="CLU_557251_0_0_1"/>
<evidence type="ECO:0000256" key="2">
    <source>
        <dbReference type="ARBA" id="ARBA00022679"/>
    </source>
</evidence>
<evidence type="ECO:0000256" key="9">
    <source>
        <dbReference type="ARBA" id="ARBA00048048"/>
    </source>
</evidence>
<feature type="compositionally biased region" description="Basic and acidic residues" evidence="11">
    <location>
        <begin position="148"/>
        <end position="168"/>
    </location>
</feature>
<evidence type="ECO:0000313" key="14">
    <source>
        <dbReference type="Proteomes" id="UP000009168"/>
    </source>
</evidence>
<evidence type="ECO:0000256" key="4">
    <source>
        <dbReference type="ARBA" id="ARBA00022989"/>
    </source>
</evidence>
<comment type="domain">
    <text evidence="10">The DHHC domain is required for palmitoyltransferase activity.</text>
</comment>
<keyword evidence="3 10" id="KW-0812">Transmembrane</keyword>
<feature type="transmembrane region" description="Helical" evidence="10">
    <location>
        <begin position="303"/>
        <end position="320"/>
    </location>
</feature>
<evidence type="ECO:0000256" key="8">
    <source>
        <dbReference type="ARBA" id="ARBA00023315"/>
    </source>
</evidence>
<keyword evidence="6" id="KW-0564">Palmitate</keyword>
<dbReference type="PANTHER" id="PTHR22883">
    <property type="entry name" value="ZINC FINGER DHHC DOMAIN CONTAINING PROTEIN"/>
    <property type="match status" value="1"/>
</dbReference>
<evidence type="ECO:0000259" key="12">
    <source>
        <dbReference type="Pfam" id="PF01529"/>
    </source>
</evidence>
<evidence type="ECO:0000256" key="7">
    <source>
        <dbReference type="ARBA" id="ARBA00023288"/>
    </source>
</evidence>
<dbReference type="InterPro" id="IPR039859">
    <property type="entry name" value="PFA4/ZDH16/20/ERF2-like"/>
</dbReference>
<keyword evidence="14" id="KW-1185">Reference proteome</keyword>
<reference evidence="14" key="1">
    <citation type="journal article" date="2006" name="PLoS Biol.">
        <title>Macronuclear genome sequence of the ciliate Tetrahymena thermophila, a model eukaryote.</title>
        <authorList>
            <person name="Eisen J.A."/>
            <person name="Coyne R.S."/>
            <person name="Wu M."/>
            <person name="Wu D."/>
            <person name="Thiagarajan M."/>
            <person name="Wortman J.R."/>
            <person name="Badger J.H."/>
            <person name="Ren Q."/>
            <person name="Amedeo P."/>
            <person name="Jones K.M."/>
            <person name="Tallon L.J."/>
            <person name="Delcher A.L."/>
            <person name="Salzberg S.L."/>
            <person name="Silva J.C."/>
            <person name="Haas B.J."/>
            <person name="Majoros W.H."/>
            <person name="Farzad M."/>
            <person name="Carlton J.M."/>
            <person name="Smith R.K. Jr."/>
            <person name="Garg J."/>
            <person name="Pearlman R.E."/>
            <person name="Karrer K.M."/>
            <person name="Sun L."/>
            <person name="Manning G."/>
            <person name="Elde N.C."/>
            <person name="Turkewitz A.P."/>
            <person name="Asai D.J."/>
            <person name="Wilkes D.E."/>
            <person name="Wang Y."/>
            <person name="Cai H."/>
            <person name="Collins K."/>
            <person name="Stewart B.A."/>
            <person name="Lee S.R."/>
            <person name="Wilamowska K."/>
            <person name="Weinberg Z."/>
            <person name="Ruzzo W.L."/>
            <person name="Wloga D."/>
            <person name="Gaertig J."/>
            <person name="Frankel J."/>
            <person name="Tsao C.-C."/>
            <person name="Gorovsky M.A."/>
            <person name="Keeling P.J."/>
            <person name="Waller R.F."/>
            <person name="Patron N.J."/>
            <person name="Cherry J.M."/>
            <person name="Stover N.A."/>
            <person name="Krieger C.J."/>
            <person name="del Toro C."/>
            <person name="Ryder H.F."/>
            <person name="Williamson S.C."/>
            <person name="Barbeau R.A."/>
            <person name="Hamilton E.P."/>
            <person name="Orias E."/>
        </authorList>
    </citation>
    <scope>NUCLEOTIDE SEQUENCE [LARGE SCALE GENOMIC DNA]</scope>
    <source>
        <strain evidence="14">SB210</strain>
    </source>
</reference>
<keyword evidence="8 10" id="KW-0012">Acyltransferase</keyword>
<dbReference type="PROSITE" id="PS50216">
    <property type="entry name" value="DHHC"/>
    <property type="match status" value="1"/>
</dbReference>
<evidence type="ECO:0000256" key="10">
    <source>
        <dbReference type="RuleBase" id="RU079119"/>
    </source>
</evidence>
<keyword evidence="7" id="KW-0449">Lipoprotein</keyword>
<dbReference type="STRING" id="312017.Q23GA8"/>
<dbReference type="GO" id="GO:0005783">
    <property type="term" value="C:endoplasmic reticulum"/>
    <property type="evidence" value="ECO:0007669"/>
    <property type="project" value="TreeGrafter"/>
</dbReference>
<feature type="domain" description="Palmitoyltransferase DHHC" evidence="12">
    <location>
        <begin position="213"/>
        <end position="321"/>
    </location>
</feature>
<dbReference type="OrthoDB" id="300166at2759"/>
<evidence type="ECO:0000313" key="13">
    <source>
        <dbReference type="EMBL" id="EAR95352.3"/>
    </source>
</evidence>
<dbReference type="KEGG" id="tet:TTHERM_00075570"/>
<feature type="transmembrane region" description="Helical" evidence="10">
    <location>
        <begin position="327"/>
        <end position="345"/>
    </location>
</feature>
<dbReference type="PANTHER" id="PTHR22883:SF43">
    <property type="entry name" value="PALMITOYLTRANSFERASE APP"/>
    <property type="match status" value="1"/>
</dbReference>
<comment type="subcellular location">
    <subcellularLocation>
        <location evidence="1">Endomembrane system</location>
        <topology evidence="1">Multi-pass membrane protein</topology>
    </subcellularLocation>
</comment>
<dbReference type="GO" id="GO:0005794">
    <property type="term" value="C:Golgi apparatus"/>
    <property type="evidence" value="ECO:0007669"/>
    <property type="project" value="TreeGrafter"/>
</dbReference>
<dbReference type="InterPro" id="IPR001594">
    <property type="entry name" value="Palmitoyltrfase_DHHC"/>
</dbReference>
<dbReference type="Pfam" id="PF01529">
    <property type="entry name" value="DHHC"/>
    <property type="match status" value="1"/>
</dbReference>
<feature type="transmembrane region" description="Helical" evidence="10">
    <location>
        <begin position="94"/>
        <end position="111"/>
    </location>
</feature>
<dbReference type="RefSeq" id="XP_001015597.3">
    <property type="nucleotide sequence ID" value="XM_001015597.3"/>
</dbReference>
<accession>Q23GA8</accession>
<feature type="region of interest" description="Disordered" evidence="11">
    <location>
        <begin position="133"/>
        <end position="184"/>
    </location>
</feature>
<evidence type="ECO:0000256" key="5">
    <source>
        <dbReference type="ARBA" id="ARBA00023136"/>
    </source>
</evidence>
<name>Q23GA8_TETTS</name>
<proteinExistence type="inferred from homology"/>
<evidence type="ECO:0000256" key="1">
    <source>
        <dbReference type="ARBA" id="ARBA00004127"/>
    </source>
</evidence>
<dbReference type="Proteomes" id="UP000009168">
    <property type="component" value="Unassembled WGS sequence"/>
</dbReference>
<evidence type="ECO:0000256" key="3">
    <source>
        <dbReference type="ARBA" id="ARBA00022692"/>
    </source>
</evidence>
<dbReference type="EMBL" id="GG662704">
    <property type="protein sequence ID" value="EAR95352.3"/>
    <property type="molecule type" value="Genomic_DNA"/>
</dbReference>
<dbReference type="EC" id="2.3.1.225" evidence="10"/>
<keyword evidence="4 10" id="KW-1133">Transmembrane helix</keyword>
<sequence length="434" mass="51009">MDVKYESLGYQMANPSTNMLQVEEQQNQPSSSGRRTRQRKPIEKKPILKLGNIWLFNSGDKWNVTFVGSWLILSTLYYYTFVGRYTLETFDVDYLVYLSIVFNIWFAYSYIRCITTEPGVIPKGNIEQDPFKDLEKEQQSQESSLDSTKADQKYQPENPEEHHKDNLKEINIVEPQQNKKEEPKKADIKYKIDYDHQGGAFIEQIKHEQPIQFYTQRYCATCKIIRPPKASHCPRCDYCVKGYDHHCYFIGNCVGARNYKYFVYFLTSMTLVGLIWMGTSLAASIDLYNKTDDFGSKLDDWPVLKYGFYFFCFLWIYGIICGMHRNLRFLVQIGFLISLILIAVLCHDESRLFYMTPLCHLIFFLCNSPIAFMVFPMCITYLYNTSRRITVKEKSQLDAYMKDRRFTYLNQSIVTTCQNLKDFIFAADIKSELN</sequence>
<feature type="transmembrane region" description="Helical" evidence="10">
    <location>
        <begin position="361"/>
        <end position="383"/>
    </location>
</feature>
<feature type="transmembrane region" description="Helical" evidence="10">
    <location>
        <begin position="261"/>
        <end position="283"/>
    </location>
</feature>
<comment type="catalytic activity">
    <reaction evidence="9 10">
        <text>L-cysteinyl-[protein] + hexadecanoyl-CoA = S-hexadecanoyl-L-cysteinyl-[protein] + CoA</text>
        <dbReference type="Rhea" id="RHEA:36683"/>
        <dbReference type="Rhea" id="RHEA-COMP:10131"/>
        <dbReference type="Rhea" id="RHEA-COMP:11032"/>
        <dbReference type="ChEBI" id="CHEBI:29950"/>
        <dbReference type="ChEBI" id="CHEBI:57287"/>
        <dbReference type="ChEBI" id="CHEBI:57379"/>
        <dbReference type="ChEBI" id="CHEBI:74151"/>
        <dbReference type="EC" id="2.3.1.225"/>
    </reaction>
</comment>
<feature type="transmembrane region" description="Helical" evidence="10">
    <location>
        <begin position="62"/>
        <end position="82"/>
    </location>
</feature>
<organism evidence="13 14">
    <name type="scientific">Tetrahymena thermophila (strain SB210)</name>
    <dbReference type="NCBI Taxonomy" id="312017"/>
    <lineage>
        <taxon>Eukaryota</taxon>
        <taxon>Sar</taxon>
        <taxon>Alveolata</taxon>
        <taxon>Ciliophora</taxon>
        <taxon>Intramacronucleata</taxon>
        <taxon>Oligohymenophorea</taxon>
        <taxon>Hymenostomatida</taxon>
        <taxon>Tetrahymenina</taxon>
        <taxon>Tetrahymenidae</taxon>
        <taxon>Tetrahymena</taxon>
    </lineage>
</organism>
<gene>
    <name evidence="13" type="ORF">TTHERM_00075570</name>
</gene>
<keyword evidence="5 10" id="KW-0472">Membrane</keyword>
<evidence type="ECO:0000256" key="6">
    <source>
        <dbReference type="ARBA" id="ARBA00023139"/>
    </source>
</evidence>
<dbReference type="GeneID" id="7831229"/>
<dbReference type="GO" id="GO:0006612">
    <property type="term" value="P:protein targeting to membrane"/>
    <property type="evidence" value="ECO:0007669"/>
    <property type="project" value="TreeGrafter"/>
</dbReference>
<dbReference type="eggNOG" id="KOG1311">
    <property type="taxonomic scope" value="Eukaryota"/>
</dbReference>
<dbReference type="GO" id="GO:0019706">
    <property type="term" value="F:protein-cysteine S-palmitoyltransferase activity"/>
    <property type="evidence" value="ECO:0007669"/>
    <property type="project" value="UniProtKB-EC"/>
</dbReference>
<dbReference type="InParanoid" id="Q23GA8"/>